<dbReference type="InterPro" id="IPR002104">
    <property type="entry name" value="Integrase_catalytic"/>
</dbReference>
<organism evidence="3 4">
    <name type="scientific">Pseudomonas pohangensis</name>
    <dbReference type="NCBI Taxonomy" id="364197"/>
    <lineage>
        <taxon>Bacteria</taxon>
        <taxon>Pseudomonadati</taxon>
        <taxon>Pseudomonadota</taxon>
        <taxon>Gammaproteobacteria</taxon>
        <taxon>Pseudomonadales</taxon>
        <taxon>Pseudomonadaceae</taxon>
        <taxon>Pseudomonas</taxon>
    </lineage>
</organism>
<accession>A0A1H2DV73</accession>
<proteinExistence type="predicted"/>
<dbReference type="STRING" id="364197.SAMN05216296_0036"/>
<evidence type="ECO:0000313" key="4">
    <source>
        <dbReference type="Proteomes" id="UP000243232"/>
    </source>
</evidence>
<dbReference type="InterPro" id="IPR011010">
    <property type="entry name" value="DNA_brk_join_enz"/>
</dbReference>
<dbReference type="AlphaFoldDB" id="A0A1H2DV73"/>
<dbReference type="Proteomes" id="UP000243232">
    <property type="component" value="Chromosome I"/>
</dbReference>
<keyword evidence="1" id="KW-0233">DNA recombination</keyword>
<protein>
    <submittedName>
        <fullName evidence="3">Phage integrase family protein</fullName>
    </submittedName>
</protein>
<gene>
    <name evidence="3" type="ORF">SAMN05216296_0036</name>
</gene>
<dbReference type="EMBL" id="LT629785">
    <property type="protein sequence ID" value="SDT86704.1"/>
    <property type="molecule type" value="Genomic_DNA"/>
</dbReference>
<dbReference type="OrthoDB" id="9157643at2"/>
<dbReference type="RefSeq" id="WP_090192523.1">
    <property type="nucleotide sequence ID" value="NZ_LT629785.1"/>
</dbReference>
<dbReference type="GO" id="GO:0006310">
    <property type="term" value="P:DNA recombination"/>
    <property type="evidence" value="ECO:0007669"/>
    <property type="project" value="UniProtKB-KW"/>
</dbReference>
<dbReference type="PROSITE" id="PS51898">
    <property type="entry name" value="TYR_RECOMBINASE"/>
    <property type="match status" value="1"/>
</dbReference>
<dbReference type="GO" id="GO:0015074">
    <property type="term" value="P:DNA integration"/>
    <property type="evidence" value="ECO:0007669"/>
    <property type="project" value="InterPro"/>
</dbReference>
<dbReference type="Gene3D" id="1.10.443.10">
    <property type="entry name" value="Intergrase catalytic core"/>
    <property type="match status" value="1"/>
</dbReference>
<reference evidence="4" key="1">
    <citation type="submission" date="2016-10" db="EMBL/GenBank/DDBJ databases">
        <authorList>
            <person name="Varghese N."/>
            <person name="Submissions S."/>
        </authorList>
    </citation>
    <scope>NUCLEOTIDE SEQUENCE [LARGE SCALE GENOMIC DNA]</scope>
    <source>
        <strain evidence="4">DSM 17875</strain>
    </source>
</reference>
<feature type="domain" description="Tyr recombinase" evidence="2">
    <location>
        <begin position="465"/>
        <end position="711"/>
    </location>
</feature>
<dbReference type="InterPro" id="IPR013762">
    <property type="entry name" value="Integrase-like_cat_sf"/>
</dbReference>
<dbReference type="SUPFAM" id="SSF56349">
    <property type="entry name" value="DNA breaking-rejoining enzymes"/>
    <property type="match status" value="1"/>
</dbReference>
<evidence type="ECO:0000259" key="2">
    <source>
        <dbReference type="PROSITE" id="PS51898"/>
    </source>
</evidence>
<sequence>MKLQQHELDKIWAPNEYDPAWKSDAYGELKVILEKSNNLVAQWLTGLSEITRYDVKMLRTLEGDLGRNCVMRNALRSITMRVQKFEAPFPLARIAIYISREACSFNPDSLTVDQIKRSFDLISVLQKALLLDVDKLDLKARLGLLILSAAYHGGLLDIEQLKALMSLDIGEIEWKAAIPEVRLLLPVNGNEGEDNRQWFPDPCTLALLMRSKADLDSICDQLKKPEMLNGFVNALLKFPEISAGVRTSSLTDMLQLLRMQVQMHIPPLLVNFASRDKFLSHSVREDAWAHIFGYDCSKSESNDHDGSELPDQALDTKGRIDPDWLDQLVAFMRKNETKQETAARLSSWSETKPGLPAVMASWLKTMLLGKSAYGNSNIRETILSYLRIMARSLSENLQVDTIFDIPPDALDEVYETLLDLEDTPRKRKELAKAIREFHWFLHSKHGYPPISENSVLGINRGVQAVDATIISEEQYQETLKQLSFCGIEIRSPRLVMAAKLMVILGYRLGIRRNEGLKLLIHDLQLPRLRASRISAFQLRHKGKSLLTEQQRIDLNLPVHLHIRPNAFRYLKTRNSTRTLPLHELLSADELSLLLEWHALREQEELQGAFSDFLFCIPADKTVWISEEYIFPAIHAVMRAVTGNQHVHYHHLRHSCATWLMLKLMIPVLQAEERIEIIFQGLPETSGWLMDSESLKRYLFHFSGGPTRRVAHIVSALLGHASPKTTLRHYVHCLPWLLAMAWQWNPERWYAISSVAKLAGVSDTKRRQENSAMSETAQKQSQILELVSRYMRKFSMMPEVAPAPRGIKIIYDHNVVIQRMRRIESFLAYAGNPISVGAVDLDWFEFPESDRLSMVDRAKSIQESFRKNSGHTTKIFRVHRFSKNVDGLTLIPKTLSDGARQSLSKLAQAMYSLLSSKDSARAHKVVDDFIERVWSQDTDLRFNRGRDITEFKDYIWLLKEIGVAPESISFVIYSRSNPSGEKDYWRQYIHLSKINVVQNNPKNHKSRNHPIAVRVSLPFLSNEGNGRMSNYHSGTALRYLFVMTSIDWHFRQ</sequence>
<evidence type="ECO:0000313" key="3">
    <source>
        <dbReference type="EMBL" id="SDT86704.1"/>
    </source>
</evidence>
<keyword evidence="4" id="KW-1185">Reference proteome</keyword>
<dbReference type="GO" id="GO:0003677">
    <property type="term" value="F:DNA binding"/>
    <property type="evidence" value="ECO:0007669"/>
    <property type="project" value="InterPro"/>
</dbReference>
<name>A0A1H2DV73_9PSED</name>
<evidence type="ECO:0000256" key="1">
    <source>
        <dbReference type="ARBA" id="ARBA00023172"/>
    </source>
</evidence>